<dbReference type="AlphaFoldDB" id="A0A926I668"/>
<comment type="subcellular location">
    <subcellularLocation>
        <location evidence="8">Cytoplasm</location>
    </subcellularLocation>
</comment>
<name>A0A926I668_9FIRM</name>
<keyword evidence="8" id="KW-0963">Cytoplasm</keyword>
<evidence type="ECO:0000256" key="3">
    <source>
        <dbReference type="ARBA" id="ARBA00022741"/>
    </source>
</evidence>
<dbReference type="EC" id="2.7.4.25" evidence="8"/>
<dbReference type="NCBIfam" id="TIGR00017">
    <property type="entry name" value="cmk"/>
    <property type="match status" value="1"/>
</dbReference>
<feature type="binding site" evidence="8">
    <location>
        <begin position="8"/>
        <end position="16"/>
    </location>
    <ligand>
        <name>ATP</name>
        <dbReference type="ChEBI" id="CHEBI:30616"/>
    </ligand>
</feature>
<keyword evidence="11" id="KW-1185">Reference proteome</keyword>
<dbReference type="GO" id="GO:0005524">
    <property type="term" value="F:ATP binding"/>
    <property type="evidence" value="ECO:0007669"/>
    <property type="project" value="UniProtKB-UniRule"/>
</dbReference>
<comment type="similarity">
    <text evidence="1 8">Belongs to the cytidylate kinase family. Type 1 subfamily.</text>
</comment>
<evidence type="ECO:0000256" key="4">
    <source>
        <dbReference type="ARBA" id="ARBA00022777"/>
    </source>
</evidence>
<dbReference type="PANTHER" id="PTHR21299:SF2">
    <property type="entry name" value="CYTIDYLATE KINASE"/>
    <property type="match status" value="1"/>
</dbReference>
<comment type="catalytic activity">
    <reaction evidence="7 8">
        <text>CMP + ATP = CDP + ADP</text>
        <dbReference type="Rhea" id="RHEA:11600"/>
        <dbReference type="ChEBI" id="CHEBI:30616"/>
        <dbReference type="ChEBI" id="CHEBI:58069"/>
        <dbReference type="ChEBI" id="CHEBI:60377"/>
        <dbReference type="ChEBI" id="CHEBI:456216"/>
        <dbReference type="EC" id="2.7.4.25"/>
    </reaction>
</comment>
<dbReference type="RefSeq" id="WP_249293562.1">
    <property type="nucleotide sequence ID" value="NZ_JACRSV010000001.1"/>
</dbReference>
<keyword evidence="4 8" id="KW-0418">Kinase</keyword>
<reference evidence="10" key="1">
    <citation type="submission" date="2020-08" db="EMBL/GenBank/DDBJ databases">
        <title>Genome public.</title>
        <authorList>
            <person name="Liu C."/>
            <person name="Sun Q."/>
        </authorList>
    </citation>
    <scope>NUCLEOTIDE SEQUENCE</scope>
    <source>
        <strain evidence="10">NSJ-33</strain>
    </source>
</reference>
<protein>
    <recommendedName>
        <fullName evidence="8">Cytidylate kinase</fullName>
        <shortName evidence="8">CK</shortName>
        <ecNumber evidence="8">2.7.4.25</ecNumber>
    </recommendedName>
    <alternativeName>
        <fullName evidence="8">Cytidine monophosphate kinase</fullName>
        <shortName evidence="8">CMP kinase</shortName>
    </alternativeName>
</protein>
<evidence type="ECO:0000313" key="11">
    <source>
        <dbReference type="Proteomes" id="UP000610760"/>
    </source>
</evidence>
<dbReference type="EMBL" id="JACRSV010000001">
    <property type="protein sequence ID" value="MBC8558674.1"/>
    <property type="molecule type" value="Genomic_DNA"/>
</dbReference>
<accession>A0A926I668</accession>
<dbReference type="GO" id="GO:0006220">
    <property type="term" value="P:pyrimidine nucleotide metabolic process"/>
    <property type="evidence" value="ECO:0007669"/>
    <property type="project" value="UniProtKB-UniRule"/>
</dbReference>
<keyword evidence="5 8" id="KW-0067">ATP-binding</keyword>
<organism evidence="10 11">
    <name type="scientific">Fumia xinanensis</name>
    <dbReference type="NCBI Taxonomy" id="2763659"/>
    <lineage>
        <taxon>Bacteria</taxon>
        <taxon>Bacillati</taxon>
        <taxon>Bacillota</taxon>
        <taxon>Clostridia</taxon>
        <taxon>Eubacteriales</taxon>
        <taxon>Oscillospiraceae</taxon>
        <taxon>Fumia</taxon>
    </lineage>
</organism>
<dbReference type="PANTHER" id="PTHR21299">
    <property type="entry name" value="CYTIDYLATE KINASE/PANTOATE-BETA-ALANINE LIGASE"/>
    <property type="match status" value="1"/>
</dbReference>
<gene>
    <name evidence="8" type="primary">cmk</name>
    <name evidence="10" type="ORF">H8710_01190</name>
</gene>
<feature type="domain" description="Cytidylate kinase" evidence="9">
    <location>
        <begin position="4"/>
        <end position="216"/>
    </location>
</feature>
<evidence type="ECO:0000256" key="2">
    <source>
        <dbReference type="ARBA" id="ARBA00022679"/>
    </source>
</evidence>
<evidence type="ECO:0000259" key="9">
    <source>
        <dbReference type="Pfam" id="PF02224"/>
    </source>
</evidence>
<dbReference type="GO" id="GO:0005829">
    <property type="term" value="C:cytosol"/>
    <property type="evidence" value="ECO:0007669"/>
    <property type="project" value="TreeGrafter"/>
</dbReference>
<dbReference type="InterPro" id="IPR003136">
    <property type="entry name" value="Cytidylate_kin"/>
</dbReference>
<dbReference type="GO" id="GO:0036431">
    <property type="term" value="F:dCMP kinase activity"/>
    <property type="evidence" value="ECO:0007669"/>
    <property type="project" value="InterPro"/>
</dbReference>
<comment type="caution">
    <text evidence="10">The sequence shown here is derived from an EMBL/GenBank/DDBJ whole genome shotgun (WGS) entry which is preliminary data.</text>
</comment>
<dbReference type="HAMAP" id="MF_00238">
    <property type="entry name" value="Cytidyl_kinase_type1"/>
    <property type="match status" value="1"/>
</dbReference>
<evidence type="ECO:0000256" key="8">
    <source>
        <dbReference type="HAMAP-Rule" id="MF_00238"/>
    </source>
</evidence>
<proteinExistence type="inferred from homology"/>
<evidence type="ECO:0000256" key="7">
    <source>
        <dbReference type="ARBA" id="ARBA00048478"/>
    </source>
</evidence>
<dbReference type="CDD" id="cd02020">
    <property type="entry name" value="CMPK"/>
    <property type="match status" value="1"/>
</dbReference>
<dbReference type="InterPro" id="IPR027417">
    <property type="entry name" value="P-loop_NTPase"/>
</dbReference>
<evidence type="ECO:0000313" key="10">
    <source>
        <dbReference type="EMBL" id="MBC8558674.1"/>
    </source>
</evidence>
<keyword evidence="2 8" id="KW-0808">Transferase</keyword>
<evidence type="ECO:0000256" key="5">
    <source>
        <dbReference type="ARBA" id="ARBA00022840"/>
    </source>
</evidence>
<sequence length="221" mass="24748">MISIAIDGPSGAGKSTIAKAVSKKLGFIYVDTGALYRSIGLYVLNKGKDTANQMDVAALLPEINVQIRYVDGAQHVYLNEKDVSDDIRRPPVSMAASNVSAHPEVREFLLNLQRQFAKENNVVMDGRDIGTVVLPNADIKIFLTASSEERARRRYKELTEKGEKVEFEQIHEEIKQRDYNDSHRAIAPLKQADDAILVDTTECTLEESIDKLETVIRSRMK</sequence>
<dbReference type="SUPFAM" id="SSF52540">
    <property type="entry name" value="P-loop containing nucleoside triphosphate hydrolases"/>
    <property type="match status" value="1"/>
</dbReference>
<keyword evidence="3 8" id="KW-0547">Nucleotide-binding</keyword>
<dbReference type="InterPro" id="IPR011994">
    <property type="entry name" value="Cytidylate_kinase_dom"/>
</dbReference>
<dbReference type="Gene3D" id="3.40.50.300">
    <property type="entry name" value="P-loop containing nucleotide triphosphate hydrolases"/>
    <property type="match status" value="1"/>
</dbReference>
<evidence type="ECO:0000256" key="1">
    <source>
        <dbReference type="ARBA" id="ARBA00009427"/>
    </source>
</evidence>
<evidence type="ECO:0000256" key="6">
    <source>
        <dbReference type="ARBA" id="ARBA00047615"/>
    </source>
</evidence>
<dbReference type="Proteomes" id="UP000610760">
    <property type="component" value="Unassembled WGS sequence"/>
</dbReference>
<comment type="catalytic activity">
    <reaction evidence="6 8">
        <text>dCMP + ATP = dCDP + ADP</text>
        <dbReference type="Rhea" id="RHEA:25094"/>
        <dbReference type="ChEBI" id="CHEBI:30616"/>
        <dbReference type="ChEBI" id="CHEBI:57566"/>
        <dbReference type="ChEBI" id="CHEBI:58593"/>
        <dbReference type="ChEBI" id="CHEBI:456216"/>
        <dbReference type="EC" id="2.7.4.25"/>
    </reaction>
</comment>
<dbReference type="GO" id="GO:0015949">
    <property type="term" value="P:nucleobase-containing small molecule interconversion"/>
    <property type="evidence" value="ECO:0007669"/>
    <property type="project" value="TreeGrafter"/>
</dbReference>
<dbReference type="Pfam" id="PF02224">
    <property type="entry name" value="Cytidylate_kin"/>
    <property type="match status" value="1"/>
</dbReference>